<dbReference type="PANTHER" id="PTHR34138">
    <property type="entry name" value="CELL SHAPE-DETERMINING PROTEIN MREC"/>
    <property type="match status" value="1"/>
</dbReference>
<dbReference type="PANTHER" id="PTHR34138:SF1">
    <property type="entry name" value="CELL SHAPE-DETERMINING PROTEIN MREC"/>
    <property type="match status" value="1"/>
</dbReference>
<dbReference type="Gene3D" id="2.40.10.350">
    <property type="entry name" value="Rod shape-determining protein MreC, domain 2"/>
    <property type="match status" value="1"/>
</dbReference>
<dbReference type="InterPro" id="IPR042175">
    <property type="entry name" value="Cell/Rod_MreC_2"/>
</dbReference>
<dbReference type="PIRSF" id="PIRSF038471">
    <property type="entry name" value="MreC"/>
    <property type="match status" value="1"/>
</dbReference>
<reference evidence="8 9" key="1">
    <citation type="submission" date="2020-04" db="EMBL/GenBank/DDBJ databases">
        <title>Usitatibacter rugosus gen. nov., sp. nov. and Usitatibacter palustris sp. nov., novel members of Usitatibacteraceae fam. nov. within the order Nitrosomonadales isolated from soil.</title>
        <authorList>
            <person name="Huber K.J."/>
            <person name="Neumann-Schaal M."/>
            <person name="Geppert A."/>
            <person name="Luckner M."/>
            <person name="Wanner G."/>
            <person name="Overmann J."/>
        </authorList>
    </citation>
    <scope>NUCLEOTIDE SEQUENCE [LARGE SCALE GENOMIC DNA]</scope>
    <source>
        <strain evidence="8 9">0125_3</strain>
    </source>
</reference>
<dbReference type="EMBL" id="CP053069">
    <property type="protein sequence ID" value="QJR13058.1"/>
    <property type="molecule type" value="Genomic_DNA"/>
</dbReference>
<dbReference type="NCBIfam" id="TIGR00219">
    <property type="entry name" value="mreC"/>
    <property type="match status" value="1"/>
</dbReference>
<dbReference type="Proteomes" id="UP000501534">
    <property type="component" value="Chromosome"/>
</dbReference>
<organism evidence="8 9">
    <name type="scientific">Usitatibacter rugosus</name>
    <dbReference type="NCBI Taxonomy" id="2732067"/>
    <lineage>
        <taxon>Bacteria</taxon>
        <taxon>Pseudomonadati</taxon>
        <taxon>Pseudomonadota</taxon>
        <taxon>Betaproteobacteria</taxon>
        <taxon>Nitrosomonadales</taxon>
        <taxon>Usitatibacteraceae</taxon>
        <taxon>Usitatibacter</taxon>
    </lineage>
</organism>
<evidence type="ECO:0000313" key="8">
    <source>
        <dbReference type="EMBL" id="QJR13058.1"/>
    </source>
</evidence>
<accession>A0A6M4H1R5</accession>
<dbReference type="GO" id="GO:0008360">
    <property type="term" value="P:regulation of cell shape"/>
    <property type="evidence" value="ECO:0007669"/>
    <property type="project" value="UniProtKB-KW"/>
</dbReference>
<dbReference type="GO" id="GO:0005886">
    <property type="term" value="C:plasma membrane"/>
    <property type="evidence" value="ECO:0007669"/>
    <property type="project" value="TreeGrafter"/>
</dbReference>
<evidence type="ECO:0000256" key="1">
    <source>
        <dbReference type="ARBA" id="ARBA00009369"/>
    </source>
</evidence>
<evidence type="ECO:0000259" key="7">
    <source>
        <dbReference type="Pfam" id="PF04085"/>
    </source>
</evidence>
<protein>
    <recommendedName>
        <fullName evidence="2 5">Cell shape-determining protein MreC</fullName>
    </recommendedName>
    <alternativeName>
        <fullName evidence="4 5">Cell shape protein MreC</fullName>
    </alternativeName>
</protein>
<dbReference type="AlphaFoldDB" id="A0A6M4H1R5"/>
<feature type="region of interest" description="Disordered" evidence="6">
    <location>
        <begin position="275"/>
        <end position="304"/>
    </location>
</feature>
<dbReference type="InterPro" id="IPR042177">
    <property type="entry name" value="Cell/Rod_1"/>
</dbReference>
<evidence type="ECO:0000256" key="4">
    <source>
        <dbReference type="ARBA" id="ARBA00032089"/>
    </source>
</evidence>
<evidence type="ECO:0000256" key="3">
    <source>
        <dbReference type="ARBA" id="ARBA00022960"/>
    </source>
</evidence>
<feature type="domain" description="Rod shape-determining protein MreC beta-barrel core" evidence="7">
    <location>
        <begin position="127"/>
        <end position="273"/>
    </location>
</feature>
<dbReference type="Gene3D" id="2.40.10.340">
    <property type="entry name" value="Rod shape-determining protein MreC, domain 1"/>
    <property type="match status" value="1"/>
</dbReference>
<keyword evidence="9" id="KW-1185">Reference proteome</keyword>
<evidence type="ECO:0000256" key="2">
    <source>
        <dbReference type="ARBA" id="ARBA00013855"/>
    </source>
</evidence>
<dbReference type="KEGG" id="uru:DSM104443_04152"/>
<comment type="function">
    <text evidence="5">Involved in formation and maintenance of cell shape.</text>
</comment>
<evidence type="ECO:0000256" key="5">
    <source>
        <dbReference type="PIRNR" id="PIRNR038471"/>
    </source>
</evidence>
<comment type="similarity">
    <text evidence="1 5">Belongs to the MreC family.</text>
</comment>
<evidence type="ECO:0000313" key="9">
    <source>
        <dbReference type="Proteomes" id="UP000501534"/>
    </source>
</evidence>
<name>A0A6M4H1R5_9PROT</name>
<proteinExistence type="inferred from homology"/>
<sequence>MIHDPPPFFHRGPSPLARLTFFGLVAIGLMIADHRFQALEAVRLSISVLAQPAQRAASLPGEVVSRVSDYFANQDRLMRDNQALKSQLLEQSAAAQQAKLLVKEQELLLGMAPGKSKYASEGMVAEVLYNARNPFIRKIVIDKGLTQGVRAGMPVIDGSGVVGQVTNVGTFTSEVTLLTEKGQSVPVMLVRNGVRAIISGSGKDGSLEVPFMPVSADIQNGDLFVTSGIDGTYPPGLVVAKVTTVEKNAAFVFARIVAKPAAGVDSNRYVMVLPMPPASPPAPEAKAEERKRATNPKGSRRESR</sequence>
<keyword evidence="3 5" id="KW-0133">Cell shape</keyword>
<gene>
    <name evidence="8" type="primary">mreC</name>
    <name evidence="8" type="ORF">DSM104443_04152</name>
</gene>
<dbReference type="Pfam" id="PF04085">
    <property type="entry name" value="MreC"/>
    <property type="match status" value="1"/>
</dbReference>
<dbReference type="InterPro" id="IPR055342">
    <property type="entry name" value="MreC_beta-barrel_core"/>
</dbReference>
<dbReference type="InterPro" id="IPR007221">
    <property type="entry name" value="MreC"/>
</dbReference>
<evidence type="ECO:0000256" key="6">
    <source>
        <dbReference type="SAM" id="MobiDB-lite"/>
    </source>
</evidence>